<feature type="domain" description="PLAT" evidence="2">
    <location>
        <begin position="133"/>
        <end position="251"/>
    </location>
</feature>
<dbReference type="InterPro" id="IPR001024">
    <property type="entry name" value="PLAT/LH2_dom"/>
</dbReference>
<accession>A0A7L1D6N4</accession>
<dbReference type="Proteomes" id="UP000553648">
    <property type="component" value="Unassembled WGS sequence"/>
</dbReference>
<evidence type="ECO:0000259" key="2">
    <source>
        <dbReference type="PROSITE" id="PS50095"/>
    </source>
</evidence>
<reference evidence="3 4" key="1">
    <citation type="submission" date="2019-09" db="EMBL/GenBank/DDBJ databases">
        <title>Bird 10,000 Genomes (B10K) Project - Family phase.</title>
        <authorList>
            <person name="Zhang G."/>
        </authorList>
    </citation>
    <scope>NUCLEOTIDE SEQUENCE [LARGE SCALE GENOMIC DNA]</scope>
    <source>
        <strain evidence="3">B10K-DU-002-03</strain>
        <tissue evidence="3">Muscle</tissue>
    </source>
</reference>
<name>A0A7L1D6N4_9PASS</name>
<feature type="domain" description="PLAT" evidence="2">
    <location>
        <begin position="2"/>
        <end position="122"/>
    </location>
</feature>
<comment type="caution">
    <text evidence="3">The sequence shown here is derived from an EMBL/GenBank/DDBJ whole genome shotgun (WGS) entry which is preliminary data.</text>
</comment>
<feature type="domain" description="PLAT" evidence="2">
    <location>
        <begin position="775"/>
        <end position="889"/>
    </location>
</feature>
<feature type="domain" description="PLAT" evidence="2">
    <location>
        <begin position="520"/>
        <end position="637"/>
    </location>
</feature>
<dbReference type="OrthoDB" id="9895813at2759"/>
<evidence type="ECO:0000313" key="3">
    <source>
        <dbReference type="EMBL" id="NXM72567.1"/>
    </source>
</evidence>
<sequence length="889" mass="100561">VLVYEVYVYTGARLGAETDSNVYINLIGTRGDAGKRKLHRSKNNNVKFRHGQMDIFYIKAVSLGDLEKVLISHDGAGPGNGWFLDKIVIKHKEGEEAQEVVFPCNRWLDECQDDGKTERELTANSKYFVKLSQQWRVQVKTYGDSPEPRECKRTVVIYGSKGKSDEVLLTPQAPGHVCFLPRAIDEFIVETGDLGDVYKIRISCDDVPAFEGWHLESFHLEDLHTKQRLNFDCNCWLTLNGEDKELVKEFPAVTEDQKTLPVYKYVVSVHTGDRWGAGTFANVNITLYGKRGDTGVRKLHTSLIRGQKFQRNKVDSFLVEAVSLSHLQKVVIGHDGEGYGAGMYLKMVTVKESQDSDKEWVFPLWNWLDTHLGLCETVCEIVTFGKRLTLSPKVSDVNMKSPGLWIMDVTGSDLSNEEDPICLSLIFYGNLSCKKLPLEVTGKTIQIKDELAGIGSIYKVQVTGPHSEPKQPWHLDLLHMKHTGTKEEMHLAFDCWFNPKEDKCVELPALYADQEPLPVVEYAIHLHTGDLKKADATGEAYLCIQGEKSDSGKRWLNLKNKLITFARGQVEIFNIKSVYLGKLNQVLVGFKSLKKDEWFLEKIVIKEVSYPFSEHVFVHNNWINKRFQKDFVEVAIPLKETSVTSLPTKDFDTKSRGRWQTWVQCSQVPEDVPDIQVVAFGRKGKSPAQKVQNLSDNPFLLTIGDIGDITKLSFVLSGPSLRRGIKLHKLQLKDMDTKQELGFHTEAPYLFGEDGSETVTELATVRPDKPPLREVLYSIIVHTGTLPASGTDAEVFITVFGEQGDSCKRRLRHSNFERGQVCISEMRAVDLGQLIKIHVEHHNAGYGAGWYLDQIVIHESGKTEDQYVFFCQQWLDSGVGDAQMERTLK</sequence>
<dbReference type="Pfam" id="PF01477">
    <property type="entry name" value="PLAT"/>
    <property type="match status" value="5"/>
</dbReference>
<evidence type="ECO:0000256" key="1">
    <source>
        <dbReference type="PROSITE-ProRule" id="PRU00152"/>
    </source>
</evidence>
<feature type="non-terminal residue" evidence="3">
    <location>
        <position position="1"/>
    </location>
</feature>
<comment type="caution">
    <text evidence="1">Lacks conserved residue(s) required for the propagation of feature annotation.</text>
</comment>
<dbReference type="PANTHER" id="PTHR45901:SF7">
    <property type="entry name" value="OXYGEN-REGULATED PROTEIN 1"/>
    <property type="match status" value="1"/>
</dbReference>
<dbReference type="InterPro" id="IPR052970">
    <property type="entry name" value="Inner_ear_hair_cell_LOXHD"/>
</dbReference>
<dbReference type="EMBL" id="VXBA01003281">
    <property type="protein sequence ID" value="NXM72567.1"/>
    <property type="molecule type" value="Genomic_DNA"/>
</dbReference>
<dbReference type="SMART" id="SM00308">
    <property type="entry name" value="LH2"/>
    <property type="match status" value="3"/>
</dbReference>
<feature type="domain" description="PLAT" evidence="2">
    <location>
        <begin position="263"/>
        <end position="382"/>
    </location>
</feature>
<dbReference type="SUPFAM" id="SSF49723">
    <property type="entry name" value="Lipase/lipooxygenase domain (PLAT/LH2 domain)"/>
    <property type="match status" value="5"/>
</dbReference>
<dbReference type="CDD" id="cd01756">
    <property type="entry name" value="PLAT_repeat"/>
    <property type="match status" value="3"/>
</dbReference>
<dbReference type="Gene3D" id="2.60.60.20">
    <property type="entry name" value="PLAT/LH2 domain"/>
    <property type="match status" value="3"/>
</dbReference>
<dbReference type="Gene3D" id="2.40.180.10">
    <property type="entry name" value="Catalase core domain"/>
    <property type="match status" value="3"/>
</dbReference>
<dbReference type="PROSITE" id="PS50095">
    <property type="entry name" value="PLAT"/>
    <property type="match status" value="5"/>
</dbReference>
<gene>
    <name evidence="3" type="primary">Loxhd1_1</name>
    <name evidence="3" type="ORF">SERLUN_R15712</name>
</gene>
<keyword evidence="4" id="KW-1185">Reference proteome</keyword>
<dbReference type="PANTHER" id="PTHR45901">
    <property type="entry name" value="PROTEIN CBG12474"/>
    <property type="match status" value="1"/>
</dbReference>
<proteinExistence type="predicted"/>
<dbReference type="InterPro" id="IPR036392">
    <property type="entry name" value="PLAT/LH2_dom_sf"/>
</dbReference>
<organism evidence="3 4">
    <name type="scientific">Serilophus lunatus</name>
    <name type="common">silver-breasted broadbill</name>
    <dbReference type="NCBI Taxonomy" id="239386"/>
    <lineage>
        <taxon>Eukaryota</taxon>
        <taxon>Metazoa</taxon>
        <taxon>Chordata</taxon>
        <taxon>Craniata</taxon>
        <taxon>Vertebrata</taxon>
        <taxon>Euteleostomi</taxon>
        <taxon>Archelosauria</taxon>
        <taxon>Archosauria</taxon>
        <taxon>Dinosauria</taxon>
        <taxon>Saurischia</taxon>
        <taxon>Theropoda</taxon>
        <taxon>Coelurosauria</taxon>
        <taxon>Aves</taxon>
        <taxon>Neognathae</taxon>
        <taxon>Neoaves</taxon>
        <taxon>Telluraves</taxon>
        <taxon>Australaves</taxon>
        <taxon>Passeriformes</taxon>
        <taxon>Eurylaimidae</taxon>
        <taxon>Serilophus</taxon>
    </lineage>
</organism>
<evidence type="ECO:0000313" key="4">
    <source>
        <dbReference type="Proteomes" id="UP000553648"/>
    </source>
</evidence>
<dbReference type="AlphaFoldDB" id="A0A7L1D6N4"/>
<feature type="non-terminal residue" evidence="3">
    <location>
        <position position="889"/>
    </location>
</feature>
<protein>
    <submittedName>
        <fullName evidence="3">LOXH1 protein</fullName>
    </submittedName>
</protein>